<dbReference type="EMBL" id="FNSD01000001">
    <property type="protein sequence ID" value="SEB52253.1"/>
    <property type="molecule type" value="Genomic_DNA"/>
</dbReference>
<organism evidence="1 2">
    <name type="scientific">Terriglobus roseus</name>
    <dbReference type="NCBI Taxonomy" id="392734"/>
    <lineage>
        <taxon>Bacteria</taxon>
        <taxon>Pseudomonadati</taxon>
        <taxon>Acidobacteriota</taxon>
        <taxon>Terriglobia</taxon>
        <taxon>Terriglobales</taxon>
        <taxon>Acidobacteriaceae</taxon>
        <taxon>Terriglobus</taxon>
    </lineage>
</organism>
<protein>
    <submittedName>
        <fullName evidence="1">Coenzyme PQQ synthesis protein D (PqqD)</fullName>
    </submittedName>
</protein>
<dbReference type="RefSeq" id="WP_074652571.1">
    <property type="nucleotide sequence ID" value="NZ_FNSD01000001.1"/>
</dbReference>
<dbReference type="Gene3D" id="1.10.10.1150">
    <property type="entry name" value="Coenzyme PQQ synthesis protein D (PqqD)"/>
    <property type="match status" value="1"/>
</dbReference>
<proteinExistence type="predicted"/>
<dbReference type="Pfam" id="PF05402">
    <property type="entry name" value="PqqD"/>
    <property type="match status" value="1"/>
</dbReference>
<dbReference type="OrthoDB" id="122598at2"/>
<accession>A0A1H4K1H9</accession>
<name>A0A1H4K1H9_9BACT</name>
<dbReference type="InterPro" id="IPR041881">
    <property type="entry name" value="PqqD_sf"/>
</dbReference>
<reference evidence="1 2" key="1">
    <citation type="submission" date="2016-10" db="EMBL/GenBank/DDBJ databases">
        <authorList>
            <person name="de Groot N.N."/>
        </authorList>
    </citation>
    <scope>NUCLEOTIDE SEQUENCE [LARGE SCALE GENOMIC DNA]</scope>
    <source>
        <strain evidence="1 2">AB35.6</strain>
    </source>
</reference>
<dbReference type="AlphaFoldDB" id="A0A1H4K1H9"/>
<evidence type="ECO:0000313" key="1">
    <source>
        <dbReference type="EMBL" id="SEB52253.1"/>
    </source>
</evidence>
<gene>
    <name evidence="1" type="ORF">SAMN05443244_0946</name>
</gene>
<dbReference type="Proteomes" id="UP000182409">
    <property type="component" value="Unassembled WGS sequence"/>
</dbReference>
<evidence type="ECO:0000313" key="2">
    <source>
        <dbReference type="Proteomes" id="UP000182409"/>
    </source>
</evidence>
<sequence length="97" mass="10731">MSESQYALRSVISADGAAILDVGRGTITTLNESGAYIWQRLRRGEALESVLVNLALETGRDVADIEQDVRGFVEILRRSELLRDESGRSSDESRFDA</sequence>
<dbReference type="InterPro" id="IPR008792">
    <property type="entry name" value="PQQD"/>
</dbReference>